<dbReference type="Proteomes" id="UP000218334">
    <property type="component" value="Unassembled WGS sequence"/>
</dbReference>
<name>A0A2H3B5B4_9AGAR</name>
<accession>A0A2H3B5B4</accession>
<dbReference type="EMBL" id="KZ293442">
    <property type="protein sequence ID" value="PBK66089.1"/>
    <property type="molecule type" value="Genomic_DNA"/>
</dbReference>
<dbReference type="PROSITE" id="PS51257">
    <property type="entry name" value="PROKAR_LIPOPROTEIN"/>
    <property type="match status" value="1"/>
</dbReference>
<gene>
    <name evidence="1" type="ORF">ARMSODRAFT_368817</name>
</gene>
<sequence>MRDTPFLLSFSSYACRSLHFFPSFARSLIIHVNHHSHISHLLPTFADRHSGRNDGGASLRLTPSSTLKASIVHSPRLPYFPPRPAEVNQFGNQHVYTAFFVCSVLSAVNADFSSLRRVFRLIYS</sequence>
<protein>
    <submittedName>
        <fullName evidence="1">Uncharacterized protein</fullName>
    </submittedName>
</protein>
<organism evidence="1 2">
    <name type="scientific">Armillaria solidipes</name>
    <dbReference type="NCBI Taxonomy" id="1076256"/>
    <lineage>
        <taxon>Eukaryota</taxon>
        <taxon>Fungi</taxon>
        <taxon>Dikarya</taxon>
        <taxon>Basidiomycota</taxon>
        <taxon>Agaricomycotina</taxon>
        <taxon>Agaricomycetes</taxon>
        <taxon>Agaricomycetidae</taxon>
        <taxon>Agaricales</taxon>
        <taxon>Marasmiineae</taxon>
        <taxon>Physalacriaceae</taxon>
        <taxon>Armillaria</taxon>
    </lineage>
</organism>
<proteinExistence type="predicted"/>
<evidence type="ECO:0000313" key="1">
    <source>
        <dbReference type="EMBL" id="PBK66089.1"/>
    </source>
</evidence>
<dbReference type="AlphaFoldDB" id="A0A2H3B5B4"/>
<evidence type="ECO:0000313" key="2">
    <source>
        <dbReference type="Proteomes" id="UP000218334"/>
    </source>
</evidence>
<reference evidence="2" key="1">
    <citation type="journal article" date="2017" name="Nat. Ecol. Evol.">
        <title>Genome expansion and lineage-specific genetic innovations in the forest pathogenic fungi Armillaria.</title>
        <authorList>
            <person name="Sipos G."/>
            <person name="Prasanna A.N."/>
            <person name="Walter M.C."/>
            <person name="O'Connor E."/>
            <person name="Balint B."/>
            <person name="Krizsan K."/>
            <person name="Kiss B."/>
            <person name="Hess J."/>
            <person name="Varga T."/>
            <person name="Slot J."/>
            <person name="Riley R."/>
            <person name="Boka B."/>
            <person name="Rigling D."/>
            <person name="Barry K."/>
            <person name="Lee J."/>
            <person name="Mihaltcheva S."/>
            <person name="LaButti K."/>
            <person name="Lipzen A."/>
            <person name="Waldron R."/>
            <person name="Moloney N.M."/>
            <person name="Sperisen C."/>
            <person name="Kredics L."/>
            <person name="Vagvoelgyi C."/>
            <person name="Patrignani A."/>
            <person name="Fitzpatrick D."/>
            <person name="Nagy I."/>
            <person name="Doyle S."/>
            <person name="Anderson J.B."/>
            <person name="Grigoriev I.V."/>
            <person name="Gueldener U."/>
            <person name="Muensterkoetter M."/>
            <person name="Nagy L.G."/>
        </authorList>
    </citation>
    <scope>NUCLEOTIDE SEQUENCE [LARGE SCALE GENOMIC DNA]</scope>
    <source>
        <strain evidence="2">28-4</strain>
    </source>
</reference>
<keyword evidence="2" id="KW-1185">Reference proteome</keyword>